<evidence type="ECO:0000256" key="2">
    <source>
        <dbReference type="ARBA" id="ARBA00022475"/>
    </source>
</evidence>
<feature type="transmembrane region" description="Helical" evidence="6">
    <location>
        <begin position="174"/>
        <end position="192"/>
    </location>
</feature>
<feature type="transmembrane region" description="Helical" evidence="6">
    <location>
        <begin position="18"/>
        <end position="46"/>
    </location>
</feature>
<feature type="transmembrane region" description="Helical" evidence="6">
    <location>
        <begin position="254"/>
        <end position="275"/>
    </location>
</feature>
<sequence length="321" mass="34097">MTGNATILPPPTPENLAAFWPVGVSVVAPIAVVLAVLYLLGAVALWRRGRRWSVLRTISFLLGCGILFLTGSLGLNQYAEWLVGALVFQQITLMTVVPPLLIVGSPGRLILRATPHRGIGRVALRVAHGGLRSRVASAVLHPAVAIMVAAALYLGLYLTDLVSVAIALPAGHELLLMTFLVGGIVAAVPLWSSDPLPRAPSYAARLADVGIELQIHAIFGLVLLRTPSLLFSALSSPPPSWSVDPLFDQAVAGTLAWTYAELPLFVILIVTLARWGSRDAKLAARHQPRHEADLEEYNAYLASLEGRGSSSAGDEQGQRGG</sequence>
<evidence type="ECO:0000256" key="6">
    <source>
        <dbReference type="SAM" id="Phobius"/>
    </source>
</evidence>
<feature type="transmembrane region" description="Helical" evidence="6">
    <location>
        <begin position="81"/>
        <end position="103"/>
    </location>
</feature>
<proteinExistence type="predicted"/>
<comment type="caution">
    <text evidence="7">The sequence shown here is derived from an EMBL/GenBank/DDBJ whole genome shotgun (WGS) entry which is preliminary data.</text>
</comment>
<dbReference type="Pfam" id="PF09678">
    <property type="entry name" value="Caa3_CtaG"/>
    <property type="match status" value="1"/>
</dbReference>
<evidence type="ECO:0008006" key="9">
    <source>
        <dbReference type="Google" id="ProtNLM"/>
    </source>
</evidence>
<gene>
    <name evidence="7" type="ORF">GCM10011512_26240</name>
</gene>
<evidence type="ECO:0000256" key="3">
    <source>
        <dbReference type="ARBA" id="ARBA00022692"/>
    </source>
</evidence>
<organism evidence="7 8">
    <name type="scientific">Tersicoccus solisilvae</name>
    <dbReference type="NCBI Taxonomy" id="1882339"/>
    <lineage>
        <taxon>Bacteria</taxon>
        <taxon>Bacillati</taxon>
        <taxon>Actinomycetota</taxon>
        <taxon>Actinomycetes</taxon>
        <taxon>Micrococcales</taxon>
        <taxon>Micrococcaceae</taxon>
        <taxon>Tersicoccus</taxon>
    </lineage>
</organism>
<feature type="transmembrane region" description="Helical" evidence="6">
    <location>
        <begin position="135"/>
        <end position="154"/>
    </location>
</feature>
<feature type="transmembrane region" description="Helical" evidence="6">
    <location>
        <begin position="213"/>
        <end position="234"/>
    </location>
</feature>
<keyword evidence="2" id="KW-1003">Cell membrane</keyword>
<evidence type="ECO:0000256" key="4">
    <source>
        <dbReference type="ARBA" id="ARBA00022989"/>
    </source>
</evidence>
<keyword evidence="3 6" id="KW-0812">Transmembrane</keyword>
<dbReference type="RefSeq" id="WP_229660031.1">
    <property type="nucleotide sequence ID" value="NZ_BMJI01000020.1"/>
</dbReference>
<keyword evidence="8" id="KW-1185">Reference proteome</keyword>
<protein>
    <recommendedName>
        <fullName evidence="9">Cytochrome c oxidase assembly protein</fullName>
    </recommendedName>
</protein>
<reference evidence="8" key="1">
    <citation type="journal article" date="2019" name="Int. J. Syst. Evol. Microbiol.">
        <title>The Global Catalogue of Microorganisms (GCM) 10K type strain sequencing project: providing services to taxonomists for standard genome sequencing and annotation.</title>
        <authorList>
            <consortium name="The Broad Institute Genomics Platform"/>
            <consortium name="The Broad Institute Genome Sequencing Center for Infectious Disease"/>
            <person name="Wu L."/>
            <person name="Ma J."/>
        </authorList>
    </citation>
    <scope>NUCLEOTIDE SEQUENCE [LARGE SCALE GENOMIC DNA]</scope>
    <source>
        <strain evidence="8">CGMCC 1.15480</strain>
    </source>
</reference>
<feature type="transmembrane region" description="Helical" evidence="6">
    <location>
        <begin position="58"/>
        <end position="75"/>
    </location>
</feature>
<accession>A0ABQ1PJS3</accession>
<dbReference type="EMBL" id="BMJI01000020">
    <property type="protein sequence ID" value="GGC98025.1"/>
    <property type="molecule type" value="Genomic_DNA"/>
</dbReference>
<evidence type="ECO:0000313" key="7">
    <source>
        <dbReference type="EMBL" id="GGC98025.1"/>
    </source>
</evidence>
<dbReference type="Proteomes" id="UP000597761">
    <property type="component" value="Unassembled WGS sequence"/>
</dbReference>
<comment type="subcellular location">
    <subcellularLocation>
        <location evidence="1">Cell membrane</location>
        <topology evidence="1">Multi-pass membrane protein</topology>
    </subcellularLocation>
</comment>
<evidence type="ECO:0000313" key="8">
    <source>
        <dbReference type="Proteomes" id="UP000597761"/>
    </source>
</evidence>
<keyword evidence="5 6" id="KW-0472">Membrane</keyword>
<evidence type="ECO:0000256" key="1">
    <source>
        <dbReference type="ARBA" id="ARBA00004651"/>
    </source>
</evidence>
<keyword evidence="4 6" id="KW-1133">Transmembrane helix</keyword>
<evidence type="ECO:0000256" key="5">
    <source>
        <dbReference type="ARBA" id="ARBA00023136"/>
    </source>
</evidence>
<dbReference type="InterPro" id="IPR019108">
    <property type="entry name" value="Caa3_assmbl_CtaG-rel"/>
</dbReference>
<name>A0ABQ1PJS3_9MICC</name>